<proteinExistence type="predicted"/>
<dbReference type="Proteomes" id="UP000760494">
    <property type="component" value="Unassembled WGS sequence"/>
</dbReference>
<evidence type="ECO:0000313" key="2">
    <source>
        <dbReference type="Proteomes" id="UP000760494"/>
    </source>
</evidence>
<comment type="caution">
    <text evidence="1">The sequence shown here is derived from an EMBL/GenBank/DDBJ whole genome shotgun (WGS) entry which is preliminary data.</text>
</comment>
<evidence type="ECO:0000313" key="1">
    <source>
        <dbReference type="EMBL" id="VTT64944.1"/>
    </source>
</evidence>
<gene>
    <name evidence="1" type="ORF">C2S_5703</name>
</gene>
<accession>A0A5Q3DN89</accession>
<dbReference type="EMBL" id="CABFJX010000124">
    <property type="protein sequence ID" value="VTT64944.1"/>
    <property type="molecule type" value="Genomic_DNA"/>
</dbReference>
<name>A0A5Q3DN89_FUSFU</name>
<dbReference type="AlphaFoldDB" id="A0A5Q3DN89"/>
<organism evidence="1 2">
    <name type="scientific">Fusarium fujikuroi</name>
    <name type="common">Bakanae and foot rot disease fungus</name>
    <name type="synonym">Gibberella fujikuroi</name>
    <dbReference type="NCBI Taxonomy" id="5127"/>
    <lineage>
        <taxon>Eukaryota</taxon>
        <taxon>Fungi</taxon>
        <taxon>Dikarya</taxon>
        <taxon>Ascomycota</taxon>
        <taxon>Pezizomycotina</taxon>
        <taxon>Sordariomycetes</taxon>
        <taxon>Hypocreomycetidae</taxon>
        <taxon>Hypocreales</taxon>
        <taxon>Nectriaceae</taxon>
        <taxon>Fusarium</taxon>
        <taxon>Fusarium fujikuroi species complex</taxon>
    </lineage>
</organism>
<protein>
    <submittedName>
        <fullName evidence="1">Uncharacterized protein</fullName>
    </submittedName>
</protein>
<reference evidence="1" key="1">
    <citation type="submission" date="2019-05" db="EMBL/GenBank/DDBJ databases">
        <authorList>
            <person name="Piombo E."/>
        </authorList>
    </citation>
    <scope>NUCLEOTIDE SEQUENCE</scope>
    <source>
        <strain evidence="1">C2S</strain>
    </source>
</reference>
<sequence length="120" mass="13219">MKTELYRQATATSFIHELYSTITTLKDIKASYILALSAPLLALAAPTPANSQLAKKAEAESFFLQTDVGWFDGGDKKRAISEKRSTKKRAPVDVDVDAESFFLQTDVGWFDGGDKKRASI</sequence>